<dbReference type="SUPFAM" id="SSF56112">
    <property type="entry name" value="Protein kinase-like (PK-like)"/>
    <property type="match status" value="1"/>
</dbReference>
<feature type="region of interest" description="Disordered" evidence="20">
    <location>
        <begin position="143"/>
        <end position="173"/>
    </location>
</feature>
<evidence type="ECO:0000256" key="2">
    <source>
        <dbReference type="ARBA" id="ARBA00004496"/>
    </source>
</evidence>
<dbReference type="RefSeq" id="XP_044549628.1">
    <property type="nucleotide sequence ID" value="XM_044692980.1"/>
</dbReference>
<keyword evidence="10" id="KW-0479">Metal-binding</keyword>
<sequence>MPSATQKPKRLTLEEFYKMNGMDTSSLLNHSSVGQSSNNNLSEEEYEEDSPQESMKKGNEEKKLKGVLRNGTQQQQHGSKKAKEISYLHDDFEGDVLYDYYDIGEQEEYSDDDDEDYEFNNDEDFRVASSDNNNTVLTERQHVLSGSTSAVETAGLSRDTNAQSTSTSSNNKYSGRINLTTSIRTDISKVQKKELESRIKLTNKLEERATVEQVIDTRTRMILFKLMNNGFFYSVNGCVSTGKEANVYYACGDEDEENSEKQYAIKIYKTSILVFKDRDRYVTGEYRFKSGYSKHNPRKMVKVWAEKEMRNLRRLENVGIPCPKVHVLKHHVLVMSFIGKNGWPAPRLKDAKLSPTKLREIYLDIIKSVRTMYQKAKLVHGDLSEYNLLYFKGRVYFIDVSQSVENDHPNALEFLRKDCENVKNFFFKNGLTNIMTTRELFDFVTDITLTDDMVDSYLETMMEKIQDRPPITAKDEVDAEVFKQVYIPRTLTEIMDYEAHREQIELQENTDDIFYRSVTGINMDLSGAATTPFGLTEEEAERIQKKLEENQGEDAQQEPTKPSLDAPSTLVSADQEQTVKDGADESVINNGDEECDVSSSSDDTENTNEEGKNGKKVRKKKPPLPDLENMERHERKKWVKEYNRERRKNKIPKKVKKKLEKKHKK</sequence>
<dbReference type="PROSITE" id="PS01245">
    <property type="entry name" value="RIO1"/>
    <property type="match status" value="1"/>
</dbReference>
<evidence type="ECO:0000256" key="13">
    <source>
        <dbReference type="ARBA" id="ARBA00022801"/>
    </source>
</evidence>
<dbReference type="GO" id="GO:0042254">
    <property type="term" value="P:ribosome biogenesis"/>
    <property type="evidence" value="ECO:0007669"/>
    <property type="project" value="UniProtKB-KW"/>
</dbReference>
<evidence type="ECO:0000256" key="9">
    <source>
        <dbReference type="ARBA" id="ARBA00022679"/>
    </source>
</evidence>
<dbReference type="GO" id="GO:0005524">
    <property type="term" value="F:ATP binding"/>
    <property type="evidence" value="ECO:0007669"/>
    <property type="project" value="UniProtKB-KW"/>
</dbReference>
<comment type="catalytic activity">
    <reaction evidence="18">
        <text>ATP + H2O = ADP + phosphate + H(+)</text>
        <dbReference type="Rhea" id="RHEA:13065"/>
        <dbReference type="ChEBI" id="CHEBI:15377"/>
        <dbReference type="ChEBI" id="CHEBI:15378"/>
        <dbReference type="ChEBI" id="CHEBI:30616"/>
        <dbReference type="ChEBI" id="CHEBI:43474"/>
        <dbReference type="ChEBI" id="CHEBI:456216"/>
    </reaction>
</comment>
<dbReference type="CDD" id="cd05147">
    <property type="entry name" value="RIO1_euk"/>
    <property type="match status" value="1"/>
</dbReference>
<dbReference type="InterPro" id="IPR011009">
    <property type="entry name" value="Kinase-like_dom_sf"/>
</dbReference>
<comment type="catalytic activity">
    <reaction evidence="17">
        <text>L-seryl-[protein] + ATP = O-phospho-L-seryl-[protein] + ADP + H(+)</text>
        <dbReference type="Rhea" id="RHEA:17989"/>
        <dbReference type="Rhea" id="RHEA-COMP:9863"/>
        <dbReference type="Rhea" id="RHEA-COMP:11604"/>
        <dbReference type="ChEBI" id="CHEBI:15378"/>
        <dbReference type="ChEBI" id="CHEBI:29999"/>
        <dbReference type="ChEBI" id="CHEBI:30616"/>
        <dbReference type="ChEBI" id="CHEBI:83421"/>
        <dbReference type="ChEBI" id="CHEBI:456216"/>
        <dbReference type="EC" id="2.7.11.1"/>
    </reaction>
</comment>
<evidence type="ECO:0000256" key="18">
    <source>
        <dbReference type="ARBA" id="ARBA00049360"/>
    </source>
</evidence>
<reference evidence="22 23" key="1">
    <citation type="journal article" date="2018" name="BMC Genomics">
        <title>The genome of Naegleria lovaniensis, the basis for a comparative approach to unravel pathogenicity factors of the human pathogenic amoeba N. fowleri.</title>
        <authorList>
            <person name="Liechti N."/>
            <person name="Schurch N."/>
            <person name="Bruggmann R."/>
            <person name="Wittwer M."/>
        </authorList>
    </citation>
    <scope>NUCLEOTIDE SEQUENCE [LARGE SCALE GENOMIC DNA]</scope>
    <source>
        <strain evidence="22 23">ATCC 30569</strain>
    </source>
</reference>
<dbReference type="GO" id="GO:0004674">
    <property type="term" value="F:protein serine/threonine kinase activity"/>
    <property type="evidence" value="ECO:0007669"/>
    <property type="project" value="UniProtKB-KW"/>
</dbReference>
<feature type="domain" description="RIO kinase" evidence="21">
    <location>
        <begin position="204"/>
        <end position="446"/>
    </location>
</feature>
<evidence type="ECO:0000256" key="3">
    <source>
        <dbReference type="ARBA" id="ARBA00009196"/>
    </source>
</evidence>
<comment type="caution">
    <text evidence="22">The sequence shown here is derived from an EMBL/GenBank/DDBJ whole genome shotgun (WGS) entry which is preliminary data.</text>
</comment>
<keyword evidence="23" id="KW-1185">Reference proteome</keyword>
<dbReference type="PANTHER" id="PTHR45723">
    <property type="entry name" value="SERINE/THREONINE-PROTEIN KINASE RIO1"/>
    <property type="match status" value="1"/>
</dbReference>
<dbReference type="Pfam" id="PF01163">
    <property type="entry name" value="RIO1"/>
    <property type="match status" value="1"/>
</dbReference>
<evidence type="ECO:0000256" key="17">
    <source>
        <dbReference type="ARBA" id="ARBA00048679"/>
    </source>
</evidence>
<comment type="cofactor">
    <cofactor evidence="1">
        <name>Mg(2+)</name>
        <dbReference type="ChEBI" id="CHEBI:18420"/>
    </cofactor>
</comment>
<feature type="compositionally biased region" description="Acidic residues" evidence="20">
    <location>
        <begin position="591"/>
        <end position="608"/>
    </location>
</feature>
<name>A0AA88GRQ4_NAELO</name>
<evidence type="ECO:0000256" key="10">
    <source>
        <dbReference type="ARBA" id="ARBA00022723"/>
    </source>
</evidence>
<dbReference type="SMART" id="SM00090">
    <property type="entry name" value="RIO"/>
    <property type="match status" value="1"/>
</dbReference>
<keyword evidence="14" id="KW-0067">ATP-binding</keyword>
<dbReference type="EMBL" id="PYSW02000018">
    <property type="protein sequence ID" value="KAG2385635.1"/>
    <property type="molecule type" value="Genomic_DNA"/>
</dbReference>
<dbReference type="GO" id="GO:0016787">
    <property type="term" value="F:hydrolase activity"/>
    <property type="evidence" value="ECO:0007669"/>
    <property type="project" value="UniProtKB-KW"/>
</dbReference>
<evidence type="ECO:0000256" key="7">
    <source>
        <dbReference type="ARBA" id="ARBA00022517"/>
    </source>
</evidence>
<keyword evidence="12" id="KW-0418">Kinase</keyword>
<comment type="subcellular location">
    <subcellularLocation>
        <location evidence="2">Cytoplasm</location>
    </subcellularLocation>
</comment>
<evidence type="ECO:0000313" key="23">
    <source>
        <dbReference type="Proteomes" id="UP000816034"/>
    </source>
</evidence>
<feature type="compositionally biased region" description="Basic and acidic residues" evidence="20">
    <location>
        <begin position="54"/>
        <end position="64"/>
    </location>
</feature>
<keyword evidence="9" id="KW-0808">Transferase</keyword>
<comment type="catalytic activity">
    <reaction evidence="16">
        <text>L-threonyl-[protein] + ATP = O-phospho-L-threonyl-[protein] + ADP + H(+)</text>
        <dbReference type="Rhea" id="RHEA:46608"/>
        <dbReference type="Rhea" id="RHEA-COMP:11060"/>
        <dbReference type="Rhea" id="RHEA-COMP:11605"/>
        <dbReference type="ChEBI" id="CHEBI:15378"/>
        <dbReference type="ChEBI" id="CHEBI:30013"/>
        <dbReference type="ChEBI" id="CHEBI:30616"/>
        <dbReference type="ChEBI" id="CHEBI:61977"/>
        <dbReference type="ChEBI" id="CHEBI:456216"/>
        <dbReference type="EC" id="2.7.11.1"/>
    </reaction>
</comment>
<dbReference type="InterPro" id="IPR051272">
    <property type="entry name" value="RIO-type_Ser/Thr_kinase"/>
</dbReference>
<evidence type="ECO:0000256" key="5">
    <source>
        <dbReference type="ARBA" id="ARBA00016038"/>
    </source>
</evidence>
<organism evidence="22 23">
    <name type="scientific">Naegleria lovaniensis</name>
    <name type="common">Amoeba</name>
    <dbReference type="NCBI Taxonomy" id="51637"/>
    <lineage>
        <taxon>Eukaryota</taxon>
        <taxon>Discoba</taxon>
        <taxon>Heterolobosea</taxon>
        <taxon>Tetramitia</taxon>
        <taxon>Eutetramitia</taxon>
        <taxon>Vahlkampfiidae</taxon>
        <taxon>Naegleria</taxon>
    </lineage>
</organism>
<evidence type="ECO:0000256" key="6">
    <source>
        <dbReference type="ARBA" id="ARBA00022490"/>
    </source>
</evidence>
<dbReference type="GeneID" id="68095905"/>
<dbReference type="InterPro" id="IPR018934">
    <property type="entry name" value="RIO_dom"/>
</dbReference>
<evidence type="ECO:0000256" key="11">
    <source>
        <dbReference type="ARBA" id="ARBA00022741"/>
    </source>
</evidence>
<evidence type="ECO:0000313" key="22">
    <source>
        <dbReference type="EMBL" id="KAG2385635.1"/>
    </source>
</evidence>
<dbReference type="InterPro" id="IPR000687">
    <property type="entry name" value="RIO_kinase"/>
</dbReference>
<keyword evidence="11" id="KW-0547">Nucleotide-binding</keyword>
<keyword evidence="7" id="KW-0690">Ribosome biogenesis</keyword>
<evidence type="ECO:0000256" key="20">
    <source>
        <dbReference type="SAM" id="MobiDB-lite"/>
    </source>
</evidence>
<keyword evidence="15" id="KW-0460">Magnesium</keyword>
<feature type="compositionally biased region" description="Polar residues" evidence="20">
    <location>
        <begin position="24"/>
        <end position="35"/>
    </location>
</feature>
<dbReference type="Gene3D" id="1.10.510.10">
    <property type="entry name" value="Transferase(Phosphotransferase) domain 1"/>
    <property type="match status" value="1"/>
</dbReference>
<dbReference type="FunFam" id="3.30.200.20:FF:000148">
    <property type="entry name" value="Serine/threonine-protein kinase RIO1"/>
    <property type="match status" value="1"/>
</dbReference>
<dbReference type="FunFam" id="1.10.510.10:FF:000232">
    <property type="entry name" value="Serine/threonine-protein kinase RIO1"/>
    <property type="match status" value="1"/>
</dbReference>
<evidence type="ECO:0000259" key="21">
    <source>
        <dbReference type="SMART" id="SM00090"/>
    </source>
</evidence>
<dbReference type="GO" id="GO:0046872">
    <property type="term" value="F:metal ion binding"/>
    <property type="evidence" value="ECO:0007669"/>
    <property type="project" value="UniProtKB-KW"/>
</dbReference>
<keyword evidence="13" id="KW-0378">Hydrolase</keyword>
<evidence type="ECO:0000256" key="1">
    <source>
        <dbReference type="ARBA" id="ARBA00001946"/>
    </source>
</evidence>
<dbReference type="AlphaFoldDB" id="A0AA88GRQ4"/>
<feature type="region of interest" description="Disordered" evidence="20">
    <location>
        <begin position="24"/>
        <end position="84"/>
    </location>
</feature>
<dbReference type="Gene3D" id="3.30.200.20">
    <property type="entry name" value="Phosphorylase Kinase, domain 1"/>
    <property type="match status" value="1"/>
</dbReference>
<comment type="similarity">
    <text evidence="3">Belongs to the protein kinase superfamily. RIO-type Ser/Thr kinase family.</text>
</comment>
<dbReference type="InterPro" id="IPR018935">
    <property type="entry name" value="RIO_kinase_CS"/>
</dbReference>
<dbReference type="GO" id="GO:0005737">
    <property type="term" value="C:cytoplasm"/>
    <property type="evidence" value="ECO:0007669"/>
    <property type="project" value="UniProtKB-SubCell"/>
</dbReference>
<evidence type="ECO:0000256" key="4">
    <source>
        <dbReference type="ARBA" id="ARBA00012513"/>
    </source>
</evidence>
<evidence type="ECO:0000256" key="12">
    <source>
        <dbReference type="ARBA" id="ARBA00022777"/>
    </source>
</evidence>
<feature type="compositionally biased region" description="Basic residues" evidence="20">
    <location>
        <begin position="645"/>
        <end position="665"/>
    </location>
</feature>
<feature type="compositionally biased region" description="Basic and acidic residues" evidence="20">
    <location>
        <begin position="629"/>
        <end position="644"/>
    </location>
</feature>
<feature type="region of interest" description="Disordered" evidence="20">
    <location>
        <begin position="549"/>
        <end position="665"/>
    </location>
</feature>
<evidence type="ECO:0000256" key="8">
    <source>
        <dbReference type="ARBA" id="ARBA00022527"/>
    </source>
</evidence>
<evidence type="ECO:0000256" key="14">
    <source>
        <dbReference type="ARBA" id="ARBA00022840"/>
    </source>
</evidence>
<evidence type="ECO:0000256" key="15">
    <source>
        <dbReference type="ARBA" id="ARBA00022842"/>
    </source>
</evidence>
<proteinExistence type="inferred from homology"/>
<accession>A0AA88GRQ4</accession>
<dbReference type="EC" id="2.7.11.1" evidence="4"/>
<feature type="compositionally biased region" description="Acidic residues" evidence="20">
    <location>
        <begin position="42"/>
        <end position="51"/>
    </location>
</feature>
<protein>
    <recommendedName>
        <fullName evidence="5">Serine/threonine-protein kinase RIO1</fullName>
        <ecNumber evidence="4">2.7.11.1</ecNumber>
    </recommendedName>
    <alternativeName>
        <fullName evidence="19">Serine/threonine-protein kinase rio1</fullName>
    </alternativeName>
</protein>
<keyword evidence="6" id="KW-0963">Cytoplasm</keyword>
<evidence type="ECO:0000256" key="16">
    <source>
        <dbReference type="ARBA" id="ARBA00047899"/>
    </source>
</evidence>
<gene>
    <name evidence="22" type="ORF">C9374_003450</name>
</gene>
<keyword evidence="8" id="KW-0723">Serine/threonine-protein kinase</keyword>
<dbReference type="Proteomes" id="UP000816034">
    <property type="component" value="Unassembled WGS sequence"/>
</dbReference>
<evidence type="ECO:0000256" key="19">
    <source>
        <dbReference type="ARBA" id="ARBA00068838"/>
    </source>
</evidence>